<comment type="caution">
    <text evidence="1">The sequence shown here is derived from an EMBL/GenBank/DDBJ whole genome shotgun (WGS) entry which is preliminary data.</text>
</comment>
<gene>
    <name evidence="1" type="ORF">SP90_10750</name>
</gene>
<protein>
    <submittedName>
        <fullName evidence="1">Uncharacterized protein</fullName>
    </submittedName>
</protein>
<dbReference type="Proteomes" id="UP000091979">
    <property type="component" value="Unassembled WGS sequence"/>
</dbReference>
<keyword evidence="2" id="KW-1185">Reference proteome</keyword>
<evidence type="ECO:0000313" key="1">
    <source>
        <dbReference type="EMBL" id="OBQ50114.1"/>
    </source>
</evidence>
<dbReference type="STRING" id="1560234.SP90_10750"/>
<dbReference type="AlphaFoldDB" id="A0A1B7XBG8"/>
<sequence>MPEIQPTLLEHTWPANEGTFQVSGSLCIFSITIPVQGIVSMEKGGKSVSIALLTQLGTSIFEAKLTQDDYTMVTVSPTLKKYPSLEPILIRMARALYLPEPLSAVCTAEGKENMAQLRCEDKKILYSYSLSPKRSDVIQLRRRINAEKETMVYLQKWKEQHGVSYPTRLFYKDGSLGFIGKLTQKPISCPHNMTAEIKNDVD</sequence>
<reference evidence="1 2" key="1">
    <citation type="submission" date="2015-01" db="EMBL/GenBank/DDBJ databases">
        <title>Desulfovibrio sp. JC271 draft genome sequence.</title>
        <authorList>
            <person name="Shivani Y."/>
            <person name="Subhash Y."/>
            <person name="Sasikala C."/>
            <person name="Ramana C.V."/>
        </authorList>
    </citation>
    <scope>NUCLEOTIDE SEQUENCE [LARGE SCALE GENOMIC DNA]</scope>
    <source>
        <strain evidence="1 2">JC271</strain>
    </source>
</reference>
<evidence type="ECO:0000313" key="2">
    <source>
        <dbReference type="Proteomes" id="UP000091979"/>
    </source>
</evidence>
<organism evidence="1 2">
    <name type="scientific">Halodesulfovibrio spirochaetisodalis</name>
    <dbReference type="NCBI Taxonomy" id="1560234"/>
    <lineage>
        <taxon>Bacteria</taxon>
        <taxon>Pseudomonadati</taxon>
        <taxon>Thermodesulfobacteriota</taxon>
        <taxon>Desulfovibrionia</taxon>
        <taxon>Desulfovibrionales</taxon>
        <taxon>Desulfovibrionaceae</taxon>
        <taxon>Halodesulfovibrio</taxon>
    </lineage>
</organism>
<proteinExistence type="predicted"/>
<accession>A0A1B7XBG8</accession>
<name>A0A1B7XBG8_9BACT</name>
<dbReference type="EMBL" id="JXMS01000018">
    <property type="protein sequence ID" value="OBQ50114.1"/>
    <property type="molecule type" value="Genomic_DNA"/>
</dbReference>
<dbReference type="PATRIC" id="fig|1560234.3.peg.1005"/>